<dbReference type="OrthoDB" id="1654377at2"/>
<dbReference type="RefSeq" id="WP_092355255.1">
    <property type="nucleotide sequence ID" value="NZ_FOIN01000029.1"/>
</dbReference>
<organism evidence="1 2">
    <name type="scientific">Thomasclavelia cocleata</name>
    <dbReference type="NCBI Taxonomy" id="69824"/>
    <lineage>
        <taxon>Bacteria</taxon>
        <taxon>Bacillati</taxon>
        <taxon>Bacillota</taxon>
        <taxon>Erysipelotrichia</taxon>
        <taxon>Erysipelotrichales</taxon>
        <taxon>Coprobacillaceae</taxon>
        <taxon>Thomasclavelia</taxon>
    </lineage>
</organism>
<reference evidence="2" key="1">
    <citation type="submission" date="2016-10" db="EMBL/GenBank/DDBJ databases">
        <authorList>
            <person name="Varghese N."/>
            <person name="Submissions S."/>
        </authorList>
    </citation>
    <scope>NUCLEOTIDE SEQUENCE [LARGE SCALE GENOMIC DNA]</scope>
    <source>
        <strain evidence="2">DSM 1551</strain>
    </source>
</reference>
<dbReference type="AlphaFoldDB" id="A0A1I0GFT1"/>
<gene>
    <name evidence="1" type="ORF">SAMN04489758_12917</name>
</gene>
<dbReference type="EMBL" id="FOIN01000029">
    <property type="protein sequence ID" value="SET69749.1"/>
    <property type="molecule type" value="Genomic_DNA"/>
</dbReference>
<dbReference type="PROSITE" id="PS51257">
    <property type="entry name" value="PROKAR_LIPOPROTEIN"/>
    <property type="match status" value="1"/>
</dbReference>
<evidence type="ECO:0000313" key="2">
    <source>
        <dbReference type="Proteomes" id="UP000198558"/>
    </source>
</evidence>
<evidence type="ECO:0000313" key="1">
    <source>
        <dbReference type="EMBL" id="SET69749.1"/>
    </source>
</evidence>
<sequence length="287" mass="33258">MKNRWIGLLAGLIVFTGCNEQDIEKPVTALNIDISKLNQQRTVIKNMVEFKDNDQGKHDLLMLMINSVDYYNLISGKMKVTSTYLDNMSNLEYEFQINIPEYKSYVYQISSNDYSEQVMIRDSEKMYVFTGDKKDLENFTLNELIEKKQFSVEEISRENNLFKFMDWSLTNRVEDVNITRVANDLYGDVAPYLFPEDIALRQLGVDYSSFTIKGKTEFLGRDVFQVEGIINNDLYTEGGTISMLVDQQTGIVLEYTRNSINSKVEMKMESISIDEGSEIDLYSKYIK</sequence>
<keyword evidence="2" id="KW-1185">Reference proteome</keyword>
<protein>
    <submittedName>
        <fullName evidence="1">Uncharacterized protein</fullName>
    </submittedName>
</protein>
<proteinExistence type="predicted"/>
<name>A0A1I0GFT1_9FIRM</name>
<dbReference type="Proteomes" id="UP000198558">
    <property type="component" value="Unassembled WGS sequence"/>
</dbReference>
<dbReference type="GeneID" id="78289000"/>
<accession>A0A1I0GFT1</accession>